<name>A0A061S653_9CHLO</name>
<sequence>MAPSENLNFGKHSQPSESSRAGRSRNSQEVVDIRRDLVPAAIALVFLLFKLLQASFQRCYCV</sequence>
<reference evidence="2" key="1">
    <citation type="submission" date="2014-05" db="EMBL/GenBank/DDBJ databases">
        <title>The transcriptome of the halophilic microalga Tetraselmis sp. GSL018 isolated from the Great Salt Lake, Utah.</title>
        <authorList>
            <person name="Jinkerson R.E."/>
            <person name="D'Adamo S."/>
            <person name="Posewitz M.C."/>
        </authorList>
    </citation>
    <scope>NUCLEOTIDE SEQUENCE</scope>
    <source>
        <strain evidence="2">GSL018</strain>
    </source>
</reference>
<dbReference type="EMBL" id="GBEZ01004620">
    <property type="protein sequence ID" value="JAC80612.1"/>
    <property type="molecule type" value="Transcribed_RNA"/>
</dbReference>
<gene>
    <name evidence="2" type="ORF">TSPGSL018_9870</name>
</gene>
<dbReference type="AlphaFoldDB" id="A0A061S653"/>
<evidence type="ECO:0000313" key="2">
    <source>
        <dbReference type="EMBL" id="JAC80612.1"/>
    </source>
</evidence>
<accession>A0A061S653</accession>
<protein>
    <submittedName>
        <fullName evidence="2">Uncharacterized protein</fullName>
    </submittedName>
</protein>
<evidence type="ECO:0000256" key="1">
    <source>
        <dbReference type="SAM" id="MobiDB-lite"/>
    </source>
</evidence>
<organism evidence="2">
    <name type="scientific">Tetraselmis sp. GSL018</name>
    <dbReference type="NCBI Taxonomy" id="582737"/>
    <lineage>
        <taxon>Eukaryota</taxon>
        <taxon>Viridiplantae</taxon>
        <taxon>Chlorophyta</taxon>
        <taxon>core chlorophytes</taxon>
        <taxon>Chlorodendrophyceae</taxon>
        <taxon>Chlorodendrales</taxon>
        <taxon>Chlorodendraceae</taxon>
        <taxon>Tetraselmis</taxon>
    </lineage>
</organism>
<proteinExistence type="predicted"/>
<feature type="region of interest" description="Disordered" evidence="1">
    <location>
        <begin position="1"/>
        <end position="27"/>
    </location>
</feature>